<dbReference type="PANTHER" id="PTHR48111:SF69">
    <property type="entry name" value="RESPONSE REGULATOR RECEIVER"/>
    <property type="match status" value="1"/>
</dbReference>
<keyword evidence="5" id="KW-1185">Reference proteome</keyword>
<reference evidence="5" key="1">
    <citation type="submission" date="2016-11" db="EMBL/GenBank/DDBJ databases">
        <authorList>
            <person name="Varghese N."/>
            <person name="Submissions S."/>
        </authorList>
    </citation>
    <scope>NUCLEOTIDE SEQUENCE [LARGE SCALE GENOMIC DNA]</scope>
    <source>
        <strain evidence="5">DSM 18829</strain>
    </source>
</reference>
<dbReference type="SMART" id="SM00448">
    <property type="entry name" value="REC"/>
    <property type="match status" value="1"/>
</dbReference>
<dbReference type="STRING" id="415425.SAMN05444363_0370"/>
<protein>
    <submittedName>
        <fullName evidence="4">Two component transcriptional regulator, LytTR family</fullName>
    </submittedName>
</protein>
<name>A0A1M6AS35_9FLAO</name>
<dbReference type="EMBL" id="FQZI01000001">
    <property type="protein sequence ID" value="SHI39237.1"/>
    <property type="molecule type" value="Genomic_DNA"/>
</dbReference>
<dbReference type="PANTHER" id="PTHR48111">
    <property type="entry name" value="REGULATOR OF RPOS"/>
    <property type="match status" value="1"/>
</dbReference>
<dbReference type="GO" id="GO:0006355">
    <property type="term" value="P:regulation of DNA-templated transcription"/>
    <property type="evidence" value="ECO:0007669"/>
    <property type="project" value="TreeGrafter"/>
</dbReference>
<dbReference type="SUPFAM" id="SSF52172">
    <property type="entry name" value="CheY-like"/>
    <property type="match status" value="1"/>
</dbReference>
<dbReference type="InterPro" id="IPR011006">
    <property type="entry name" value="CheY-like_superfamily"/>
</dbReference>
<dbReference type="Gene3D" id="3.40.50.2300">
    <property type="match status" value="1"/>
</dbReference>
<dbReference type="RefSeq" id="WP_073308030.1">
    <property type="nucleotide sequence ID" value="NZ_FQZI01000001.1"/>
</dbReference>
<evidence type="ECO:0000313" key="4">
    <source>
        <dbReference type="EMBL" id="SHI39237.1"/>
    </source>
</evidence>
<dbReference type="GO" id="GO:0000976">
    <property type="term" value="F:transcription cis-regulatory region binding"/>
    <property type="evidence" value="ECO:0007669"/>
    <property type="project" value="TreeGrafter"/>
</dbReference>
<evidence type="ECO:0000313" key="5">
    <source>
        <dbReference type="Proteomes" id="UP000184488"/>
    </source>
</evidence>
<feature type="modified residue" description="4-aspartylphosphate" evidence="2">
    <location>
        <position position="54"/>
    </location>
</feature>
<proteinExistence type="predicted"/>
<dbReference type="Proteomes" id="UP000184488">
    <property type="component" value="Unassembled WGS sequence"/>
</dbReference>
<dbReference type="GO" id="GO:0000156">
    <property type="term" value="F:phosphorelay response regulator activity"/>
    <property type="evidence" value="ECO:0007669"/>
    <property type="project" value="TreeGrafter"/>
</dbReference>
<sequence length="250" mass="28698">MKAIIIDDERKARNLLRVLIEENCPKINDVFEAEDLLSGVALIKEHQPQIVYLDIEMPEHSGLELLNFINKEEVNFEIIFTTAYSEFAVKAFQLSAIDYLLKPLRAEAVVEATEKAIAQIGKSNISLKLEELKNSLKSSNFNKIGLPFADGFKFVTIEDVILFEADGMYTKVTTTRETEMLVCKPLRHFVSLLENLPYFYKPHRSYFINLKFIKEYIKKDGGYIVMENDKTVSISNDNKDEFLTLIQNIG</sequence>
<dbReference type="InterPro" id="IPR039420">
    <property type="entry name" value="WalR-like"/>
</dbReference>
<dbReference type="Pfam" id="PF04397">
    <property type="entry name" value="LytTR"/>
    <property type="match status" value="1"/>
</dbReference>
<dbReference type="PROSITE" id="PS50110">
    <property type="entry name" value="RESPONSE_REGULATORY"/>
    <property type="match status" value="1"/>
</dbReference>
<dbReference type="InterPro" id="IPR001789">
    <property type="entry name" value="Sig_transdc_resp-reg_receiver"/>
</dbReference>
<dbReference type="GO" id="GO:0005829">
    <property type="term" value="C:cytosol"/>
    <property type="evidence" value="ECO:0007669"/>
    <property type="project" value="TreeGrafter"/>
</dbReference>
<dbReference type="OrthoDB" id="2168082at2"/>
<keyword evidence="1" id="KW-0238">DNA-binding</keyword>
<organism evidence="4 5">
    <name type="scientific">Flavobacterium terrae</name>
    <dbReference type="NCBI Taxonomy" id="415425"/>
    <lineage>
        <taxon>Bacteria</taxon>
        <taxon>Pseudomonadati</taxon>
        <taxon>Bacteroidota</taxon>
        <taxon>Flavobacteriia</taxon>
        <taxon>Flavobacteriales</taxon>
        <taxon>Flavobacteriaceae</taxon>
        <taxon>Flavobacterium</taxon>
    </lineage>
</organism>
<dbReference type="InterPro" id="IPR007492">
    <property type="entry name" value="LytTR_DNA-bd_dom"/>
</dbReference>
<evidence type="ECO:0000256" key="2">
    <source>
        <dbReference type="PROSITE-ProRule" id="PRU00169"/>
    </source>
</evidence>
<feature type="domain" description="Response regulatory" evidence="3">
    <location>
        <begin position="2"/>
        <end position="117"/>
    </location>
</feature>
<dbReference type="GO" id="GO:0032993">
    <property type="term" value="C:protein-DNA complex"/>
    <property type="evidence" value="ECO:0007669"/>
    <property type="project" value="TreeGrafter"/>
</dbReference>
<dbReference type="SMART" id="SM00850">
    <property type="entry name" value="LytTR"/>
    <property type="match status" value="1"/>
</dbReference>
<dbReference type="Gene3D" id="2.40.50.1020">
    <property type="entry name" value="LytTr DNA-binding domain"/>
    <property type="match status" value="1"/>
</dbReference>
<evidence type="ECO:0000256" key="1">
    <source>
        <dbReference type="ARBA" id="ARBA00023125"/>
    </source>
</evidence>
<evidence type="ECO:0000259" key="3">
    <source>
        <dbReference type="PROSITE" id="PS50110"/>
    </source>
</evidence>
<accession>A0A1M6AS35</accession>
<keyword evidence="2" id="KW-0597">Phosphoprotein</keyword>
<dbReference type="Pfam" id="PF00072">
    <property type="entry name" value="Response_reg"/>
    <property type="match status" value="1"/>
</dbReference>
<dbReference type="AlphaFoldDB" id="A0A1M6AS35"/>
<gene>
    <name evidence="4" type="ORF">SAMN05444363_0370</name>
</gene>